<dbReference type="EnsemblMetazoa" id="G31088.8">
    <property type="protein sequence ID" value="G31088.8:cds"/>
    <property type="gene ID" value="G31088"/>
</dbReference>
<keyword evidence="1" id="KW-0677">Repeat</keyword>
<dbReference type="AlphaFoldDB" id="A0A8W8M5N2"/>
<dbReference type="PANTHER" id="PTHR24201:SF16">
    <property type="entry name" value="ANKYRIN-1-LIKE-RELATED"/>
    <property type="match status" value="1"/>
</dbReference>
<dbReference type="InterPro" id="IPR002110">
    <property type="entry name" value="Ankyrin_rpt"/>
</dbReference>
<dbReference type="OMA" id="LHAACDN"/>
<dbReference type="Proteomes" id="UP000005408">
    <property type="component" value="Unassembled WGS sequence"/>
</dbReference>
<keyword evidence="2 3" id="KW-0040">ANK repeat</keyword>
<dbReference type="Gene3D" id="1.25.40.20">
    <property type="entry name" value="Ankyrin repeat-containing domain"/>
    <property type="match status" value="1"/>
</dbReference>
<dbReference type="SMART" id="SM00248">
    <property type="entry name" value="ANK"/>
    <property type="match status" value="3"/>
</dbReference>
<dbReference type="PANTHER" id="PTHR24201">
    <property type="entry name" value="ANK_REP_REGION DOMAIN-CONTAINING PROTEIN"/>
    <property type="match status" value="1"/>
</dbReference>
<evidence type="ECO:0000256" key="3">
    <source>
        <dbReference type="PROSITE-ProRule" id="PRU00023"/>
    </source>
</evidence>
<feature type="repeat" description="ANK" evidence="3">
    <location>
        <begin position="36"/>
        <end position="68"/>
    </location>
</feature>
<reference evidence="4" key="1">
    <citation type="submission" date="2022-08" db="UniProtKB">
        <authorList>
            <consortium name="EnsemblMetazoa"/>
        </authorList>
    </citation>
    <scope>IDENTIFICATION</scope>
    <source>
        <strain evidence="4">05x7-T-G4-1.051#20</strain>
    </source>
</reference>
<evidence type="ECO:0000256" key="1">
    <source>
        <dbReference type="ARBA" id="ARBA00022737"/>
    </source>
</evidence>
<keyword evidence="5" id="KW-1185">Reference proteome</keyword>
<feature type="repeat" description="ANK" evidence="3">
    <location>
        <begin position="72"/>
        <end position="101"/>
    </location>
</feature>
<dbReference type="PROSITE" id="PS50297">
    <property type="entry name" value="ANK_REP_REGION"/>
    <property type="match status" value="3"/>
</dbReference>
<dbReference type="SUPFAM" id="SSF48403">
    <property type="entry name" value="Ankyrin repeat"/>
    <property type="match status" value="1"/>
</dbReference>
<dbReference type="KEGG" id="crg:105326883"/>
<dbReference type="InterPro" id="IPR036770">
    <property type="entry name" value="Ankyrin_rpt-contain_sf"/>
</dbReference>
<name>A0A8W8M5N2_MAGGI</name>
<dbReference type="RefSeq" id="XP_011425409.2">
    <property type="nucleotide sequence ID" value="XM_011427107.4"/>
</dbReference>
<sequence>MAISLIEAIRSGDVTLAKKLLAQRKFTCLNSQTARNDGTALYWACCLGYLELARSLLEQGANPNTLTAWRGSPLHAACDNDQFDVAQLLMKFGANVNQQTKSGDTPCHLAAYRGYSLIVQLLVEGGASLRVVNNKCRTPLEDAQSRGHTEIVRYISAVNKIRSEPYRRTDWESQITSSMQKMHMFPSDNGNGYYWAENPDHFSVQSENNLSLLSHKESPSKMTFRNL</sequence>
<accession>A0A8W8M5N2</accession>
<feature type="repeat" description="ANK" evidence="3">
    <location>
        <begin position="102"/>
        <end position="134"/>
    </location>
</feature>
<dbReference type="OrthoDB" id="10071127at2759"/>
<dbReference type="EnsemblMetazoa" id="G31088.16">
    <property type="protein sequence ID" value="G31088.16:cds"/>
    <property type="gene ID" value="G31088"/>
</dbReference>
<dbReference type="GeneID" id="105326883"/>
<dbReference type="Pfam" id="PF12796">
    <property type="entry name" value="Ank_2"/>
    <property type="match status" value="1"/>
</dbReference>
<dbReference type="EnsemblMetazoa" id="G31088.1">
    <property type="protein sequence ID" value="G31088.1:cds"/>
    <property type="gene ID" value="G31088"/>
</dbReference>
<dbReference type="GO" id="GO:0005634">
    <property type="term" value="C:nucleus"/>
    <property type="evidence" value="ECO:0007669"/>
    <property type="project" value="TreeGrafter"/>
</dbReference>
<dbReference type="Pfam" id="PF00023">
    <property type="entry name" value="Ank"/>
    <property type="match status" value="1"/>
</dbReference>
<proteinExistence type="predicted"/>
<dbReference type="PROSITE" id="PS50088">
    <property type="entry name" value="ANK_REPEAT"/>
    <property type="match status" value="3"/>
</dbReference>
<dbReference type="InterPro" id="IPR050776">
    <property type="entry name" value="Ank_Repeat/CDKN_Inhibitor"/>
</dbReference>
<evidence type="ECO:0000313" key="4">
    <source>
        <dbReference type="EnsemblMetazoa" id="G31088.8:cds"/>
    </source>
</evidence>
<evidence type="ECO:0000313" key="5">
    <source>
        <dbReference type="Proteomes" id="UP000005408"/>
    </source>
</evidence>
<evidence type="ECO:0000256" key="2">
    <source>
        <dbReference type="ARBA" id="ARBA00023043"/>
    </source>
</evidence>
<protein>
    <submittedName>
        <fullName evidence="4">Uncharacterized protein</fullName>
    </submittedName>
</protein>
<organism evidence="4 5">
    <name type="scientific">Magallana gigas</name>
    <name type="common">Pacific oyster</name>
    <name type="synonym">Crassostrea gigas</name>
    <dbReference type="NCBI Taxonomy" id="29159"/>
    <lineage>
        <taxon>Eukaryota</taxon>
        <taxon>Metazoa</taxon>
        <taxon>Spiralia</taxon>
        <taxon>Lophotrochozoa</taxon>
        <taxon>Mollusca</taxon>
        <taxon>Bivalvia</taxon>
        <taxon>Autobranchia</taxon>
        <taxon>Pteriomorphia</taxon>
        <taxon>Ostreida</taxon>
        <taxon>Ostreoidea</taxon>
        <taxon>Ostreidae</taxon>
        <taxon>Magallana</taxon>
    </lineage>
</organism>